<name>B3Q4P9_RHIE6</name>
<dbReference type="Gene3D" id="3.40.190.10">
    <property type="entry name" value="Periplasmic binding protein-like II"/>
    <property type="match status" value="2"/>
</dbReference>
<geneLocation type="plasmid" evidence="2 3">
    <name>pC</name>
</geneLocation>
<accession>B3Q4P9</accession>
<evidence type="ECO:0000313" key="3">
    <source>
        <dbReference type="Proteomes" id="UP000008817"/>
    </source>
</evidence>
<keyword evidence="2" id="KW-0614">Plasmid</keyword>
<dbReference type="GO" id="GO:0009228">
    <property type="term" value="P:thiamine biosynthetic process"/>
    <property type="evidence" value="ECO:0007669"/>
    <property type="project" value="InterPro"/>
</dbReference>
<feature type="domain" description="SsuA/THI5-like" evidence="1">
    <location>
        <begin position="61"/>
        <end position="262"/>
    </location>
</feature>
<dbReference type="PANTHER" id="PTHR31528:SF3">
    <property type="entry name" value="THIAMINE BIOSYNTHESIS PROTEIN HI_0357-RELATED"/>
    <property type="match status" value="1"/>
</dbReference>
<gene>
    <name evidence="2" type="ordered locus">RHECIAT_PC0000099</name>
</gene>
<dbReference type="EMBL" id="CP001077">
    <property type="protein sequence ID" value="ACE94180.1"/>
    <property type="molecule type" value="Genomic_DNA"/>
</dbReference>
<protein>
    <submittedName>
        <fullName evidence="2">Probable nitrate/sulfonate/bicarbonate ABC transporter, substrate-binding protein</fullName>
    </submittedName>
</protein>
<organism evidence="2 3">
    <name type="scientific">Rhizobium etli (strain CIAT 652)</name>
    <dbReference type="NCBI Taxonomy" id="491916"/>
    <lineage>
        <taxon>Bacteria</taxon>
        <taxon>Pseudomonadati</taxon>
        <taxon>Pseudomonadota</taxon>
        <taxon>Alphaproteobacteria</taxon>
        <taxon>Hyphomicrobiales</taxon>
        <taxon>Rhizobiaceae</taxon>
        <taxon>Rhizobium/Agrobacterium group</taxon>
        <taxon>Rhizobium</taxon>
    </lineage>
</organism>
<dbReference type="InterPro" id="IPR015168">
    <property type="entry name" value="SsuA/THI5"/>
</dbReference>
<evidence type="ECO:0000259" key="1">
    <source>
        <dbReference type="Pfam" id="PF09084"/>
    </source>
</evidence>
<sequence>MKKMERRDGRSALRRGTLIMADALKNWGLSALAGLGGTLAAMASAHAADKVSYGTNWLAQAEHGGFYQAVADGTYAKHGLDVTIVQGGPNAANSALLISGKIDFYMGGPQGEISAVEQGIPLVDVAAIFQKDPQVLIAHPDAGIEKFEDLAKLKTLFLGKDGYLTYFEWMKANFKGFKDEQYKPYNFSPAPFLADKESAQQGYLTSEPYEIEKQAGFEPKVFLLADNGYSPYSTMITTTQAMIDSKPDVVQRFVDASIEGWYNYLYGDNSKANELIKKDNPEMTDGQIAYSIAKMKEYGIIESGDSLDKGIGCITDAHYKAFFEEMVAIKVFKPETDYTKAFTTKFVCKSTGMAMKK</sequence>
<dbReference type="PANTHER" id="PTHR31528">
    <property type="entry name" value="4-AMINO-5-HYDROXYMETHYL-2-METHYLPYRIMIDINE PHOSPHATE SYNTHASE THI11-RELATED"/>
    <property type="match status" value="1"/>
</dbReference>
<dbReference type="eggNOG" id="COG0715">
    <property type="taxonomic scope" value="Bacteria"/>
</dbReference>
<dbReference type="Proteomes" id="UP000008817">
    <property type="component" value="Plasmid pC"/>
</dbReference>
<dbReference type="InterPro" id="IPR027939">
    <property type="entry name" value="NMT1/THI5"/>
</dbReference>
<evidence type="ECO:0000313" key="2">
    <source>
        <dbReference type="EMBL" id="ACE94180.1"/>
    </source>
</evidence>
<reference evidence="2 3" key="1">
    <citation type="submission" date="2008-04" db="EMBL/GenBank/DDBJ databases">
        <title>Genome diversity and DNA divergence of Rhizobium etli.</title>
        <authorList>
            <person name="Gonzalez V."/>
            <person name="Acosta J.L."/>
            <person name="Santamaria R.I."/>
            <person name="Bustos P."/>
            <person name="Hernandez-Gonzalez I.L."/>
            <person name="Fernandez J.L."/>
            <person name="Diaz R."/>
            <person name="Flores M."/>
            <person name="Mora J."/>
            <person name="Palacios R."/>
            <person name="Davila G."/>
        </authorList>
    </citation>
    <scope>NUCLEOTIDE SEQUENCE [LARGE SCALE GENOMIC DNA]</scope>
    <source>
        <strain evidence="3">CIAT 652</strain>
        <plasmid evidence="3">Plasmid pC</plasmid>
    </source>
</reference>
<dbReference type="HOGENOM" id="CLU_028871_1_4_5"/>
<dbReference type="SUPFAM" id="SSF53850">
    <property type="entry name" value="Periplasmic binding protein-like II"/>
    <property type="match status" value="1"/>
</dbReference>
<dbReference type="KEGG" id="rec:RHECIAT_PC0000099"/>
<dbReference type="AlphaFoldDB" id="B3Q4P9"/>
<proteinExistence type="predicted"/>
<dbReference type="Pfam" id="PF09084">
    <property type="entry name" value="NMT1"/>
    <property type="match status" value="1"/>
</dbReference>